<accession>A0A1G6PWI0</accession>
<organism evidence="1 2">
    <name type="scientific">Ectopseudomonas chengduensis</name>
    <dbReference type="NCBI Taxonomy" id="489632"/>
    <lineage>
        <taxon>Bacteria</taxon>
        <taxon>Pseudomonadati</taxon>
        <taxon>Pseudomonadota</taxon>
        <taxon>Gammaproteobacteria</taxon>
        <taxon>Pseudomonadales</taxon>
        <taxon>Pseudomonadaceae</taxon>
        <taxon>Ectopseudomonas</taxon>
    </lineage>
</organism>
<dbReference type="AlphaFoldDB" id="A0A1G6PWI0"/>
<protein>
    <submittedName>
        <fullName evidence="1">Uncharacterized protein</fullName>
    </submittedName>
</protein>
<keyword evidence="2" id="KW-1185">Reference proteome</keyword>
<name>A0A1G6PWI0_9GAMM</name>
<sequence length="209" mass="23243">MSTVEAAFDHTPIRPVRSDVIGEQVFVEAWQALMSKEPPSIWDSEGPNAQLHAVLARVSGRLTQRHASVSASVIRWLGTNNGRAFLAQAEGLAERLAGSLFCRTSAFVMAWANENQRLNFRDFGLRTIEMVLAPAHEITENGRDTKRTPLSASDYETVESVVAWLAEGAGHTFLKGCQAEIDRRLKEERDARREADIQRIQQRTVAASN</sequence>
<gene>
    <name evidence="1" type="ORF">SAMN05216576_107125</name>
</gene>
<evidence type="ECO:0000313" key="1">
    <source>
        <dbReference type="EMBL" id="SDC84398.1"/>
    </source>
</evidence>
<reference evidence="2" key="1">
    <citation type="submission" date="2016-10" db="EMBL/GenBank/DDBJ databases">
        <authorList>
            <person name="Varghese N."/>
            <person name="Submissions S."/>
        </authorList>
    </citation>
    <scope>NUCLEOTIDE SEQUENCE [LARGE SCALE GENOMIC DNA]</scope>
    <source>
        <strain evidence="2">DSM 26382</strain>
    </source>
</reference>
<dbReference type="Proteomes" id="UP000199467">
    <property type="component" value="Unassembled WGS sequence"/>
</dbReference>
<dbReference type="GeneID" id="57609078"/>
<evidence type="ECO:0000313" key="2">
    <source>
        <dbReference type="Proteomes" id="UP000199467"/>
    </source>
</evidence>
<dbReference type="RefSeq" id="WP_017362288.1">
    <property type="nucleotide sequence ID" value="NZ_FMZQ01000007.1"/>
</dbReference>
<proteinExistence type="predicted"/>
<dbReference type="EMBL" id="FMZQ01000007">
    <property type="protein sequence ID" value="SDC84398.1"/>
    <property type="molecule type" value="Genomic_DNA"/>
</dbReference>